<dbReference type="AlphaFoldDB" id="B8CKK6"/>
<dbReference type="OrthoDB" id="3252676at2"/>
<sequence>MLNLEQLNAFVAAAEKGSFSAAARHIGKSQSSVSIGVNNLELDLGVNLFDRSTKYPTLTQQGERLYQQAKVIIRQANRMENYAQGTIEEVEDELVIAVDPLVPMSVFDFALEKMAQAFPFTRIKLVKLFGDELNRALVEQTANLGFNIASDAIPENLDFVTITQVEWVCVCSPDSKFADMEMVDNEMLITERQITCTSMLQHKLLKNSALVSQETWEASDQDDMIRLVEQDLGWAFLPKSMLDEKLAIGTISQFTPEFNRAKMYSAIDLIWKSNSPKGPAMSFIVDQMQG</sequence>
<feature type="domain" description="HTH lysR-type" evidence="5">
    <location>
        <begin position="2"/>
        <end position="59"/>
    </location>
</feature>
<dbReference type="eggNOG" id="COG0583">
    <property type="taxonomic scope" value="Bacteria"/>
</dbReference>
<dbReference type="Gene3D" id="3.40.190.290">
    <property type="match status" value="1"/>
</dbReference>
<evidence type="ECO:0000256" key="4">
    <source>
        <dbReference type="ARBA" id="ARBA00023163"/>
    </source>
</evidence>
<dbReference type="PRINTS" id="PR00039">
    <property type="entry name" value="HTHLYSR"/>
</dbReference>
<keyword evidence="7" id="KW-1185">Reference proteome</keyword>
<comment type="similarity">
    <text evidence="1">Belongs to the LysR transcriptional regulatory family.</text>
</comment>
<dbReference type="InterPro" id="IPR000847">
    <property type="entry name" value="LysR_HTH_N"/>
</dbReference>
<dbReference type="PANTHER" id="PTHR30126:SF91">
    <property type="entry name" value="LYSR FAMILY TRANSCRIPTIONAL REGULATOR"/>
    <property type="match status" value="1"/>
</dbReference>
<dbReference type="RefSeq" id="WP_020911423.1">
    <property type="nucleotide sequence ID" value="NC_011566.1"/>
</dbReference>
<dbReference type="Pfam" id="PF03466">
    <property type="entry name" value="LysR_substrate"/>
    <property type="match status" value="1"/>
</dbReference>
<accession>B8CKK6</accession>
<dbReference type="InterPro" id="IPR005119">
    <property type="entry name" value="LysR_subst-bd"/>
</dbReference>
<dbReference type="KEGG" id="swp:swp_1251"/>
<dbReference type="EMBL" id="CP000472">
    <property type="protein sequence ID" value="ACJ28045.1"/>
    <property type="molecule type" value="Genomic_DNA"/>
</dbReference>
<dbReference type="PANTHER" id="PTHR30126">
    <property type="entry name" value="HTH-TYPE TRANSCRIPTIONAL REGULATOR"/>
    <property type="match status" value="1"/>
</dbReference>
<dbReference type="SUPFAM" id="SSF53850">
    <property type="entry name" value="Periplasmic binding protein-like II"/>
    <property type="match status" value="1"/>
</dbReference>
<dbReference type="FunFam" id="1.10.10.10:FF:000001">
    <property type="entry name" value="LysR family transcriptional regulator"/>
    <property type="match status" value="1"/>
</dbReference>
<reference evidence="6 7" key="1">
    <citation type="journal article" date="2008" name="PLoS ONE">
        <title>Environmental adaptation: genomic analysis of the piezotolerant and psychrotolerant deep-sea iron reducing bacterium Shewanella piezotolerans WP3.</title>
        <authorList>
            <person name="Wang F."/>
            <person name="Wang J."/>
            <person name="Jian H."/>
            <person name="Zhang B."/>
            <person name="Li S."/>
            <person name="Wang F."/>
            <person name="Zeng X."/>
            <person name="Gao L."/>
            <person name="Bartlett D.H."/>
            <person name="Yu J."/>
            <person name="Hu S."/>
            <person name="Xiao X."/>
        </authorList>
    </citation>
    <scope>NUCLEOTIDE SEQUENCE [LARGE SCALE GENOMIC DNA]</scope>
    <source>
        <strain evidence="7">WP3 / JCM 13877</strain>
    </source>
</reference>
<keyword evidence="4" id="KW-0804">Transcription</keyword>
<dbReference type="STRING" id="225849.swp_1251"/>
<dbReference type="Pfam" id="PF00126">
    <property type="entry name" value="HTH_1"/>
    <property type="match status" value="1"/>
</dbReference>
<evidence type="ECO:0000313" key="6">
    <source>
        <dbReference type="EMBL" id="ACJ28045.1"/>
    </source>
</evidence>
<proteinExistence type="inferred from homology"/>
<dbReference type="PROSITE" id="PS50931">
    <property type="entry name" value="HTH_LYSR"/>
    <property type="match status" value="1"/>
</dbReference>
<dbReference type="CDD" id="cd05466">
    <property type="entry name" value="PBP2_LTTR_substrate"/>
    <property type="match status" value="1"/>
</dbReference>
<evidence type="ECO:0000256" key="3">
    <source>
        <dbReference type="ARBA" id="ARBA00023125"/>
    </source>
</evidence>
<evidence type="ECO:0000256" key="2">
    <source>
        <dbReference type="ARBA" id="ARBA00023015"/>
    </source>
</evidence>
<dbReference type="InterPro" id="IPR036390">
    <property type="entry name" value="WH_DNA-bd_sf"/>
</dbReference>
<dbReference type="SUPFAM" id="SSF46785">
    <property type="entry name" value="Winged helix' DNA-binding domain"/>
    <property type="match status" value="1"/>
</dbReference>
<evidence type="ECO:0000256" key="1">
    <source>
        <dbReference type="ARBA" id="ARBA00009437"/>
    </source>
</evidence>
<dbReference type="Proteomes" id="UP000000753">
    <property type="component" value="Chromosome"/>
</dbReference>
<dbReference type="InterPro" id="IPR036388">
    <property type="entry name" value="WH-like_DNA-bd_sf"/>
</dbReference>
<evidence type="ECO:0000259" key="5">
    <source>
        <dbReference type="PROSITE" id="PS50931"/>
    </source>
</evidence>
<keyword evidence="2" id="KW-0805">Transcription regulation</keyword>
<evidence type="ECO:0000313" key="7">
    <source>
        <dbReference type="Proteomes" id="UP000000753"/>
    </source>
</evidence>
<name>B8CKK6_SHEPW</name>
<dbReference type="GO" id="GO:0003700">
    <property type="term" value="F:DNA-binding transcription factor activity"/>
    <property type="evidence" value="ECO:0007669"/>
    <property type="project" value="InterPro"/>
</dbReference>
<gene>
    <name evidence="6" type="ordered locus">swp_1251</name>
</gene>
<organism evidence="6 7">
    <name type="scientific">Shewanella piezotolerans (strain WP3 / JCM 13877)</name>
    <dbReference type="NCBI Taxonomy" id="225849"/>
    <lineage>
        <taxon>Bacteria</taxon>
        <taxon>Pseudomonadati</taxon>
        <taxon>Pseudomonadota</taxon>
        <taxon>Gammaproteobacteria</taxon>
        <taxon>Alteromonadales</taxon>
        <taxon>Shewanellaceae</taxon>
        <taxon>Shewanella</taxon>
    </lineage>
</organism>
<protein>
    <submittedName>
        <fullName evidence="6">Regulatory protein, LysR:LysR, substrate-binding</fullName>
    </submittedName>
</protein>
<dbReference type="Gene3D" id="1.10.10.10">
    <property type="entry name" value="Winged helix-like DNA-binding domain superfamily/Winged helix DNA-binding domain"/>
    <property type="match status" value="1"/>
</dbReference>
<dbReference type="GO" id="GO:0000976">
    <property type="term" value="F:transcription cis-regulatory region binding"/>
    <property type="evidence" value="ECO:0007669"/>
    <property type="project" value="TreeGrafter"/>
</dbReference>
<keyword evidence="3" id="KW-0238">DNA-binding</keyword>
<dbReference type="HOGENOM" id="CLU_039613_35_0_6"/>